<feature type="region of interest" description="Disordered" evidence="6">
    <location>
        <begin position="289"/>
        <end position="310"/>
    </location>
</feature>
<reference evidence="9" key="1">
    <citation type="submission" date="2016-11" db="UniProtKB">
        <authorList>
            <consortium name="WormBaseParasite"/>
        </authorList>
    </citation>
    <scope>IDENTIFICATION</scope>
</reference>
<protein>
    <submittedName>
        <fullName evidence="9">Pecanex-like protein</fullName>
    </submittedName>
</protein>
<accession>A0A1I7WS82</accession>
<evidence type="ECO:0000256" key="6">
    <source>
        <dbReference type="SAM" id="MobiDB-lite"/>
    </source>
</evidence>
<sequence>MFIPIFSSINDESSRLCLAELMNLRHAVKEDLKNFIAGERIMDEKNSLLSFLQDYDLQSTIASVTHRQPNNTSHVDLNNPTTYIPSLDISNVRKDDSVTRRQCSENYNSILYKEKDLLHLSQSTESVGSDYNVKNSPREVTDSSVESEEIEEVIKQSLRDSTVYSNIRNTNVNSYANNELPSSEKYGNIVIEDKPQTSAVKWKKLGFIPSIPVVPQNSTFVKLKEAEVQTTESHLDQKESQIDLRVLVVLLELVKQHGDHHQDDFNWKKSIFHPVKMLLSLELSPNSSSLQQSVPSNHTKNPSILGSSPMEEKCESFSDLIYIMIQIGILPSVAVFSYMTHVAHRELQFYLMVIYGIFTTLLFLSSTCYHICELRYRRSQTKAKLRYYLHLCDRAAIYLFIAASYTPWLTLRNCGYPGLNLKWMIWIFALLGILYKTLETVIYVSIAAFPSVAIFTMFVKLKIRYTINVNIIEDPYFTIKQCDFRLTVVDSSASCHTYAVYVTLLGPDRNNPVPDVDKHSIADDQTVFWTINTSKCIGIFRSINSCSGFF</sequence>
<comment type="similarity">
    <text evidence="2">Belongs to the ADIPOR family.</text>
</comment>
<dbReference type="Pfam" id="PF03006">
    <property type="entry name" value="HlyIII"/>
    <property type="match status" value="1"/>
</dbReference>
<evidence type="ECO:0000256" key="1">
    <source>
        <dbReference type="ARBA" id="ARBA00004141"/>
    </source>
</evidence>
<keyword evidence="8" id="KW-1185">Reference proteome</keyword>
<evidence type="ECO:0000256" key="3">
    <source>
        <dbReference type="ARBA" id="ARBA00022692"/>
    </source>
</evidence>
<feature type="transmembrane region" description="Helical" evidence="7">
    <location>
        <begin position="425"/>
        <end position="458"/>
    </location>
</feature>
<feature type="transmembrane region" description="Helical" evidence="7">
    <location>
        <begin position="347"/>
        <end position="366"/>
    </location>
</feature>
<keyword evidence="5 7" id="KW-0472">Membrane</keyword>
<feature type="transmembrane region" description="Helical" evidence="7">
    <location>
        <begin position="320"/>
        <end position="341"/>
    </location>
</feature>
<evidence type="ECO:0000313" key="9">
    <source>
        <dbReference type="WBParaSite" id="Hba_07998"/>
    </source>
</evidence>
<dbReference type="AlphaFoldDB" id="A0A1I7WS82"/>
<proteinExistence type="inferred from homology"/>
<dbReference type="WBParaSite" id="Hba_07998">
    <property type="protein sequence ID" value="Hba_07998"/>
    <property type="gene ID" value="Hba_07998"/>
</dbReference>
<dbReference type="GO" id="GO:0016020">
    <property type="term" value="C:membrane"/>
    <property type="evidence" value="ECO:0007669"/>
    <property type="project" value="UniProtKB-SubCell"/>
</dbReference>
<dbReference type="Proteomes" id="UP000095283">
    <property type="component" value="Unplaced"/>
</dbReference>
<evidence type="ECO:0000256" key="2">
    <source>
        <dbReference type="ARBA" id="ARBA00007018"/>
    </source>
</evidence>
<feature type="transmembrane region" description="Helical" evidence="7">
    <location>
        <begin position="387"/>
        <end position="405"/>
    </location>
</feature>
<keyword evidence="4 7" id="KW-1133">Transmembrane helix</keyword>
<evidence type="ECO:0000256" key="7">
    <source>
        <dbReference type="SAM" id="Phobius"/>
    </source>
</evidence>
<evidence type="ECO:0000256" key="5">
    <source>
        <dbReference type="ARBA" id="ARBA00023136"/>
    </source>
</evidence>
<organism evidence="8 9">
    <name type="scientific">Heterorhabditis bacteriophora</name>
    <name type="common">Entomopathogenic nematode worm</name>
    <dbReference type="NCBI Taxonomy" id="37862"/>
    <lineage>
        <taxon>Eukaryota</taxon>
        <taxon>Metazoa</taxon>
        <taxon>Ecdysozoa</taxon>
        <taxon>Nematoda</taxon>
        <taxon>Chromadorea</taxon>
        <taxon>Rhabditida</taxon>
        <taxon>Rhabditina</taxon>
        <taxon>Rhabditomorpha</taxon>
        <taxon>Strongyloidea</taxon>
        <taxon>Heterorhabditidae</taxon>
        <taxon>Heterorhabditis</taxon>
    </lineage>
</organism>
<dbReference type="InterPro" id="IPR004254">
    <property type="entry name" value="AdipoR/HlyIII-related"/>
</dbReference>
<evidence type="ECO:0000313" key="8">
    <source>
        <dbReference type="Proteomes" id="UP000095283"/>
    </source>
</evidence>
<evidence type="ECO:0000256" key="4">
    <source>
        <dbReference type="ARBA" id="ARBA00022989"/>
    </source>
</evidence>
<comment type="subcellular location">
    <subcellularLocation>
        <location evidence="1">Membrane</location>
        <topology evidence="1">Multi-pass membrane protein</topology>
    </subcellularLocation>
</comment>
<keyword evidence="3 7" id="KW-0812">Transmembrane</keyword>
<name>A0A1I7WS82_HETBA</name>